<evidence type="ECO:0000259" key="1">
    <source>
        <dbReference type="Pfam" id="PF01048"/>
    </source>
</evidence>
<gene>
    <name evidence="2" type="ORF">BAA01_03170</name>
</gene>
<accession>A0A1Y3PR56</accession>
<protein>
    <recommendedName>
        <fullName evidence="1">Nucleoside phosphorylase domain-containing protein</fullName>
    </recommendedName>
</protein>
<comment type="caution">
    <text evidence="2">The sequence shown here is derived from an EMBL/GenBank/DDBJ whole genome shotgun (WGS) entry which is preliminary data.</text>
</comment>
<dbReference type="InterPro" id="IPR049539">
    <property type="entry name" value="SPL"/>
</dbReference>
<dbReference type="EMBL" id="LZRT01000058">
    <property type="protein sequence ID" value="OUM88647.1"/>
    <property type="molecule type" value="Genomic_DNA"/>
</dbReference>
<organism evidence="2 3">
    <name type="scientific">Bacillus thermozeamaize</name>
    <dbReference type="NCBI Taxonomy" id="230954"/>
    <lineage>
        <taxon>Bacteria</taxon>
        <taxon>Bacillati</taxon>
        <taxon>Bacillota</taxon>
        <taxon>Bacilli</taxon>
        <taxon>Bacillales</taxon>
        <taxon>Bacillaceae</taxon>
        <taxon>Bacillus</taxon>
    </lineage>
</organism>
<dbReference type="AlphaFoldDB" id="A0A1Y3PR56"/>
<dbReference type="Gene3D" id="3.40.50.1580">
    <property type="entry name" value="Nucleoside phosphorylase domain"/>
    <property type="match status" value="1"/>
</dbReference>
<reference evidence="3" key="1">
    <citation type="submission" date="2016-06" db="EMBL/GenBank/DDBJ databases">
        <authorList>
            <person name="Nascimento L."/>
            <person name="Pereira R.V."/>
            <person name="Martins L.F."/>
            <person name="Quaggio R.B."/>
            <person name="Silva A.M."/>
            <person name="Setubal J.C."/>
        </authorList>
    </citation>
    <scope>NUCLEOTIDE SEQUENCE [LARGE SCALE GENOMIC DNA]</scope>
</reference>
<dbReference type="GO" id="GO:0051539">
    <property type="term" value="F:4 iron, 4 sulfur cluster binding"/>
    <property type="evidence" value="ECO:0007669"/>
    <property type="project" value="TreeGrafter"/>
</dbReference>
<dbReference type="GO" id="GO:0009116">
    <property type="term" value="P:nucleoside metabolic process"/>
    <property type="evidence" value="ECO:0007669"/>
    <property type="project" value="InterPro"/>
</dbReference>
<dbReference type="SUPFAM" id="SSF53167">
    <property type="entry name" value="Purine and uridine phosphorylases"/>
    <property type="match status" value="1"/>
</dbReference>
<dbReference type="GO" id="GO:0042601">
    <property type="term" value="C:endospore-forming forespore"/>
    <property type="evidence" value="ECO:0007669"/>
    <property type="project" value="TreeGrafter"/>
</dbReference>
<dbReference type="GO" id="GO:0003913">
    <property type="term" value="F:DNA photolyase activity"/>
    <property type="evidence" value="ECO:0007669"/>
    <property type="project" value="TreeGrafter"/>
</dbReference>
<dbReference type="PANTHER" id="PTHR37822:SF2">
    <property type="entry name" value="SPORE PHOTOPRODUCT LYASE"/>
    <property type="match status" value="1"/>
</dbReference>
<proteinExistence type="predicted"/>
<dbReference type="PANTHER" id="PTHR37822">
    <property type="entry name" value="SPORE PHOTOPRODUCT LYASE-RELATED"/>
    <property type="match status" value="1"/>
</dbReference>
<dbReference type="Pfam" id="PF01048">
    <property type="entry name" value="PNP_UDP_1"/>
    <property type="match status" value="1"/>
</dbReference>
<dbReference type="GO" id="GO:1904047">
    <property type="term" value="F:S-adenosyl-L-methionine binding"/>
    <property type="evidence" value="ECO:0007669"/>
    <property type="project" value="TreeGrafter"/>
</dbReference>
<evidence type="ECO:0000313" key="3">
    <source>
        <dbReference type="Proteomes" id="UP000196475"/>
    </source>
</evidence>
<dbReference type="InterPro" id="IPR000845">
    <property type="entry name" value="Nucleoside_phosphorylase_d"/>
</dbReference>
<feature type="domain" description="Nucleoside phosphorylase" evidence="1">
    <location>
        <begin position="4"/>
        <end position="209"/>
    </location>
</feature>
<name>A0A1Y3PR56_9BACI</name>
<dbReference type="Proteomes" id="UP000196475">
    <property type="component" value="Unassembled WGS sequence"/>
</dbReference>
<dbReference type="InterPro" id="IPR035994">
    <property type="entry name" value="Nucleoside_phosphorylase_sf"/>
</dbReference>
<sequence>MIFISTALYHEAKPLIQHFRLKKATLSSPPPGRMQLFTGSPSSLGQEVLLVVGGTGPLAAAVATTYALTAARVSERDFFLNIGICGTVRKDWPRGEAVLCHKIIHHDTGRAYFPDVLIRHPFREGVLETFSHPVTAAMETDGKSTGEATRNIAGKSTGTIAGETPPPAGHVPAGDVVDMEGAGCFEAAAAFLPPHRMLFVKVISDHLDAALPNRPDPANANRLDGPAISGLIAAQIPALEETLRRAQQLNDAIEAPLLTEEEAQLIHSLQEHLRLTAAMSHQLRRLALQYKAATGGAGSLEILRPFLQQPVQTKQEGKMALEQIRSLLLPD</sequence>
<evidence type="ECO:0000313" key="2">
    <source>
        <dbReference type="EMBL" id="OUM88647.1"/>
    </source>
</evidence>